<evidence type="ECO:0000256" key="1">
    <source>
        <dbReference type="SAM" id="MobiDB-lite"/>
    </source>
</evidence>
<protein>
    <submittedName>
        <fullName evidence="2">Uncharacterized protein</fullName>
    </submittedName>
</protein>
<name>A0A401RLB2_CHIPU</name>
<sequence>MLRVSRAANQRRAAGGDGRGGRPMGGGVMWAGGGGDQCGGGGLRGFPQFPQTAVYGVGATVSSHVEVLKSEARPRNGRVIGCDVQPRFEIGVGAKFRGRQTREKNPSGSISFQETVKSVTERGR</sequence>
<feature type="region of interest" description="Disordered" evidence="1">
    <location>
        <begin position="99"/>
        <end position="124"/>
    </location>
</feature>
<proteinExistence type="predicted"/>
<feature type="compositionally biased region" description="Gly residues" evidence="1">
    <location>
        <begin position="15"/>
        <end position="32"/>
    </location>
</feature>
<evidence type="ECO:0000313" key="2">
    <source>
        <dbReference type="EMBL" id="GCC18876.1"/>
    </source>
</evidence>
<reference evidence="2 3" key="1">
    <citation type="journal article" date="2018" name="Nat. Ecol. Evol.">
        <title>Shark genomes provide insights into elasmobranch evolution and the origin of vertebrates.</title>
        <authorList>
            <person name="Hara Y"/>
            <person name="Yamaguchi K"/>
            <person name="Onimaru K"/>
            <person name="Kadota M"/>
            <person name="Koyanagi M"/>
            <person name="Keeley SD"/>
            <person name="Tatsumi K"/>
            <person name="Tanaka K"/>
            <person name="Motone F"/>
            <person name="Kageyama Y"/>
            <person name="Nozu R"/>
            <person name="Adachi N"/>
            <person name="Nishimura O"/>
            <person name="Nakagawa R"/>
            <person name="Tanegashima C"/>
            <person name="Kiyatake I"/>
            <person name="Matsumoto R"/>
            <person name="Murakumo K"/>
            <person name="Nishida K"/>
            <person name="Terakita A"/>
            <person name="Kuratani S"/>
            <person name="Sato K"/>
            <person name="Hyodo S Kuraku.S."/>
        </authorList>
    </citation>
    <scope>NUCLEOTIDE SEQUENCE [LARGE SCALE GENOMIC DNA]</scope>
</reference>
<feature type="compositionally biased region" description="Low complexity" evidence="1">
    <location>
        <begin position="1"/>
        <end position="13"/>
    </location>
</feature>
<dbReference type="Proteomes" id="UP000287033">
    <property type="component" value="Unassembled WGS sequence"/>
</dbReference>
<keyword evidence="3" id="KW-1185">Reference proteome</keyword>
<feature type="region of interest" description="Disordered" evidence="1">
    <location>
        <begin position="1"/>
        <end position="32"/>
    </location>
</feature>
<organism evidence="2 3">
    <name type="scientific">Chiloscyllium punctatum</name>
    <name type="common">Brownbanded bambooshark</name>
    <name type="synonym">Hemiscyllium punctatum</name>
    <dbReference type="NCBI Taxonomy" id="137246"/>
    <lineage>
        <taxon>Eukaryota</taxon>
        <taxon>Metazoa</taxon>
        <taxon>Chordata</taxon>
        <taxon>Craniata</taxon>
        <taxon>Vertebrata</taxon>
        <taxon>Chondrichthyes</taxon>
        <taxon>Elasmobranchii</taxon>
        <taxon>Galeomorphii</taxon>
        <taxon>Galeoidea</taxon>
        <taxon>Orectolobiformes</taxon>
        <taxon>Hemiscylliidae</taxon>
        <taxon>Chiloscyllium</taxon>
    </lineage>
</organism>
<dbReference type="EMBL" id="BEZZ01003098">
    <property type="protein sequence ID" value="GCC18876.1"/>
    <property type="molecule type" value="Genomic_DNA"/>
</dbReference>
<accession>A0A401RLB2</accession>
<dbReference type="AlphaFoldDB" id="A0A401RLB2"/>
<gene>
    <name evidence="2" type="ORF">chiPu_0020916</name>
</gene>
<evidence type="ECO:0000313" key="3">
    <source>
        <dbReference type="Proteomes" id="UP000287033"/>
    </source>
</evidence>
<comment type="caution">
    <text evidence="2">The sequence shown here is derived from an EMBL/GenBank/DDBJ whole genome shotgun (WGS) entry which is preliminary data.</text>
</comment>
<feature type="compositionally biased region" description="Polar residues" evidence="1">
    <location>
        <begin position="106"/>
        <end position="118"/>
    </location>
</feature>